<comment type="caution">
    <text evidence="2">The sequence shown here is derived from an EMBL/GenBank/DDBJ whole genome shotgun (WGS) entry which is preliminary data.</text>
</comment>
<gene>
    <name evidence="2" type="ORF">PVAP13_3NG295800</name>
</gene>
<accession>A0A8T0UHC1</accession>
<feature type="compositionally biased region" description="Low complexity" evidence="1">
    <location>
        <begin position="107"/>
        <end position="123"/>
    </location>
</feature>
<evidence type="ECO:0000313" key="3">
    <source>
        <dbReference type="Proteomes" id="UP000823388"/>
    </source>
</evidence>
<organism evidence="2 3">
    <name type="scientific">Panicum virgatum</name>
    <name type="common">Blackwell switchgrass</name>
    <dbReference type="NCBI Taxonomy" id="38727"/>
    <lineage>
        <taxon>Eukaryota</taxon>
        <taxon>Viridiplantae</taxon>
        <taxon>Streptophyta</taxon>
        <taxon>Embryophyta</taxon>
        <taxon>Tracheophyta</taxon>
        <taxon>Spermatophyta</taxon>
        <taxon>Magnoliopsida</taxon>
        <taxon>Liliopsida</taxon>
        <taxon>Poales</taxon>
        <taxon>Poaceae</taxon>
        <taxon>PACMAD clade</taxon>
        <taxon>Panicoideae</taxon>
        <taxon>Panicodae</taxon>
        <taxon>Paniceae</taxon>
        <taxon>Panicinae</taxon>
        <taxon>Panicum</taxon>
        <taxon>Panicum sect. Hiantes</taxon>
    </lineage>
</organism>
<proteinExistence type="predicted"/>
<keyword evidence="3" id="KW-1185">Reference proteome</keyword>
<reference evidence="2" key="1">
    <citation type="submission" date="2020-05" db="EMBL/GenBank/DDBJ databases">
        <title>WGS assembly of Panicum virgatum.</title>
        <authorList>
            <person name="Lovell J.T."/>
            <person name="Jenkins J."/>
            <person name="Shu S."/>
            <person name="Juenger T.E."/>
            <person name="Schmutz J."/>
        </authorList>
    </citation>
    <scope>NUCLEOTIDE SEQUENCE</scope>
    <source>
        <strain evidence="2">AP13</strain>
    </source>
</reference>
<feature type="compositionally biased region" description="Low complexity" evidence="1">
    <location>
        <begin position="12"/>
        <end position="22"/>
    </location>
</feature>
<protein>
    <submittedName>
        <fullName evidence="2">Uncharacterized protein</fullName>
    </submittedName>
</protein>
<evidence type="ECO:0000313" key="2">
    <source>
        <dbReference type="EMBL" id="KAG2621940.1"/>
    </source>
</evidence>
<dbReference type="Proteomes" id="UP000823388">
    <property type="component" value="Chromosome 3N"/>
</dbReference>
<dbReference type="SMART" id="SM00614">
    <property type="entry name" value="ZnF_BED"/>
    <property type="match status" value="1"/>
</dbReference>
<feature type="region of interest" description="Disordered" evidence="1">
    <location>
        <begin position="1"/>
        <end position="123"/>
    </location>
</feature>
<dbReference type="AlphaFoldDB" id="A0A8T0UHC1"/>
<sequence>MSGPMKPRTEQGPSSGSTSTSPATRRLFQEPAPPVNSSTLAPFPAPGCKRSRSASGSPSQDLGLCLSSASANGTPASSPPSASLPSQGGNDAGGEAKGDAATGDGSGTQMQGQQGTQVQGQQGRNTTDAIIIEGDEPVQDGDVDEPLVGGKRRKRCTSNVWEYFTKKQVIKEDNGKTYLQVWAHCKQPGCKHNARAEGNYGTTGFWTHLRTAHNIVKG</sequence>
<name>A0A8T0UHC1_PANVG</name>
<dbReference type="EMBL" id="CM029042">
    <property type="protein sequence ID" value="KAG2621940.1"/>
    <property type="molecule type" value="Genomic_DNA"/>
</dbReference>
<evidence type="ECO:0000256" key="1">
    <source>
        <dbReference type="SAM" id="MobiDB-lite"/>
    </source>
</evidence>
<feature type="compositionally biased region" description="Low complexity" evidence="1">
    <location>
        <begin position="67"/>
        <end position="86"/>
    </location>
</feature>